<dbReference type="PaxDb" id="55529-EKX45137"/>
<protein>
    <submittedName>
        <fullName evidence="2 3">Uncharacterized protein</fullName>
    </submittedName>
</protein>
<feature type="compositionally biased region" description="Basic and acidic residues" evidence="1">
    <location>
        <begin position="78"/>
        <end position="90"/>
    </location>
</feature>
<reference evidence="4" key="2">
    <citation type="submission" date="2012-11" db="EMBL/GenBank/DDBJ databases">
        <authorList>
            <person name="Kuo A."/>
            <person name="Curtis B.A."/>
            <person name="Tanifuji G."/>
            <person name="Burki F."/>
            <person name="Gruber A."/>
            <person name="Irimia M."/>
            <person name="Maruyama S."/>
            <person name="Arias M.C."/>
            <person name="Ball S.G."/>
            <person name="Gile G.H."/>
            <person name="Hirakawa Y."/>
            <person name="Hopkins J.F."/>
            <person name="Rensing S.A."/>
            <person name="Schmutz J."/>
            <person name="Symeonidi A."/>
            <person name="Elias M."/>
            <person name="Eveleigh R.J."/>
            <person name="Herman E.K."/>
            <person name="Klute M.J."/>
            <person name="Nakayama T."/>
            <person name="Obornik M."/>
            <person name="Reyes-Prieto A."/>
            <person name="Armbrust E.V."/>
            <person name="Aves S.J."/>
            <person name="Beiko R.G."/>
            <person name="Coutinho P."/>
            <person name="Dacks J.B."/>
            <person name="Durnford D.G."/>
            <person name="Fast N.M."/>
            <person name="Green B.R."/>
            <person name="Grisdale C."/>
            <person name="Hempe F."/>
            <person name="Henrissat B."/>
            <person name="Hoppner M.P."/>
            <person name="Ishida K.-I."/>
            <person name="Kim E."/>
            <person name="Koreny L."/>
            <person name="Kroth P.G."/>
            <person name="Liu Y."/>
            <person name="Malik S.-B."/>
            <person name="Maier U.G."/>
            <person name="McRose D."/>
            <person name="Mock T."/>
            <person name="Neilson J.A."/>
            <person name="Onodera N.T."/>
            <person name="Poole A.M."/>
            <person name="Pritham E.J."/>
            <person name="Richards T.A."/>
            <person name="Rocap G."/>
            <person name="Roy S.W."/>
            <person name="Sarai C."/>
            <person name="Schaack S."/>
            <person name="Shirato S."/>
            <person name="Slamovits C.H."/>
            <person name="Spencer D.F."/>
            <person name="Suzuki S."/>
            <person name="Worden A.Z."/>
            <person name="Zauner S."/>
            <person name="Barry K."/>
            <person name="Bell C."/>
            <person name="Bharti A.K."/>
            <person name="Crow J.A."/>
            <person name="Grimwood J."/>
            <person name="Kramer R."/>
            <person name="Lindquist E."/>
            <person name="Lucas S."/>
            <person name="Salamov A."/>
            <person name="McFadden G.I."/>
            <person name="Lane C.E."/>
            <person name="Keeling P.J."/>
            <person name="Gray M.W."/>
            <person name="Grigoriev I.V."/>
            <person name="Archibald J.M."/>
        </authorList>
    </citation>
    <scope>NUCLEOTIDE SEQUENCE</scope>
    <source>
        <strain evidence="4">CCMP2712</strain>
    </source>
</reference>
<accession>L1J9X7</accession>
<feature type="compositionally biased region" description="Basic and acidic residues" evidence="1">
    <location>
        <begin position="15"/>
        <end position="27"/>
    </location>
</feature>
<name>L1J9X7_GUITC</name>
<feature type="region of interest" description="Disordered" evidence="1">
    <location>
        <begin position="1"/>
        <end position="123"/>
    </location>
</feature>
<dbReference type="EnsemblProtists" id="EKX45137">
    <property type="protein sequence ID" value="EKX45137"/>
    <property type="gene ID" value="GUITHDRAFT_163312"/>
</dbReference>
<feature type="compositionally biased region" description="Basic and acidic residues" evidence="1">
    <location>
        <begin position="104"/>
        <end position="119"/>
    </location>
</feature>
<gene>
    <name evidence="2" type="ORF">GUITHDRAFT_163312</name>
</gene>
<dbReference type="AlphaFoldDB" id="L1J9X7"/>
<proteinExistence type="predicted"/>
<evidence type="ECO:0000313" key="2">
    <source>
        <dbReference type="EMBL" id="EKX45137.1"/>
    </source>
</evidence>
<reference evidence="2 4" key="1">
    <citation type="journal article" date="2012" name="Nature">
        <title>Algal genomes reveal evolutionary mosaicism and the fate of nucleomorphs.</title>
        <authorList>
            <consortium name="DOE Joint Genome Institute"/>
            <person name="Curtis B.A."/>
            <person name="Tanifuji G."/>
            <person name="Burki F."/>
            <person name="Gruber A."/>
            <person name="Irimia M."/>
            <person name="Maruyama S."/>
            <person name="Arias M.C."/>
            <person name="Ball S.G."/>
            <person name="Gile G.H."/>
            <person name="Hirakawa Y."/>
            <person name="Hopkins J.F."/>
            <person name="Kuo A."/>
            <person name="Rensing S.A."/>
            <person name="Schmutz J."/>
            <person name="Symeonidi A."/>
            <person name="Elias M."/>
            <person name="Eveleigh R.J."/>
            <person name="Herman E.K."/>
            <person name="Klute M.J."/>
            <person name="Nakayama T."/>
            <person name="Obornik M."/>
            <person name="Reyes-Prieto A."/>
            <person name="Armbrust E.V."/>
            <person name="Aves S.J."/>
            <person name="Beiko R.G."/>
            <person name="Coutinho P."/>
            <person name="Dacks J.B."/>
            <person name="Durnford D.G."/>
            <person name="Fast N.M."/>
            <person name="Green B.R."/>
            <person name="Grisdale C.J."/>
            <person name="Hempel F."/>
            <person name="Henrissat B."/>
            <person name="Hoppner M.P."/>
            <person name="Ishida K."/>
            <person name="Kim E."/>
            <person name="Koreny L."/>
            <person name="Kroth P.G."/>
            <person name="Liu Y."/>
            <person name="Malik S.B."/>
            <person name="Maier U.G."/>
            <person name="McRose D."/>
            <person name="Mock T."/>
            <person name="Neilson J.A."/>
            <person name="Onodera N.T."/>
            <person name="Poole A.M."/>
            <person name="Pritham E.J."/>
            <person name="Richards T.A."/>
            <person name="Rocap G."/>
            <person name="Roy S.W."/>
            <person name="Sarai C."/>
            <person name="Schaack S."/>
            <person name="Shirato S."/>
            <person name="Slamovits C.H."/>
            <person name="Spencer D.F."/>
            <person name="Suzuki S."/>
            <person name="Worden A.Z."/>
            <person name="Zauner S."/>
            <person name="Barry K."/>
            <person name="Bell C."/>
            <person name="Bharti A.K."/>
            <person name="Crow J.A."/>
            <person name="Grimwood J."/>
            <person name="Kramer R."/>
            <person name="Lindquist E."/>
            <person name="Lucas S."/>
            <person name="Salamov A."/>
            <person name="McFadden G.I."/>
            <person name="Lane C.E."/>
            <person name="Keeling P.J."/>
            <person name="Gray M.W."/>
            <person name="Grigoriev I.V."/>
            <person name="Archibald J.M."/>
        </authorList>
    </citation>
    <scope>NUCLEOTIDE SEQUENCE</scope>
    <source>
        <strain evidence="2 4">CCMP2712</strain>
    </source>
</reference>
<dbReference type="Proteomes" id="UP000011087">
    <property type="component" value="Unassembled WGS sequence"/>
</dbReference>
<dbReference type="RefSeq" id="XP_005832117.1">
    <property type="nucleotide sequence ID" value="XM_005832060.1"/>
</dbReference>
<dbReference type="EMBL" id="JH993000">
    <property type="protein sequence ID" value="EKX45137.1"/>
    <property type="molecule type" value="Genomic_DNA"/>
</dbReference>
<dbReference type="KEGG" id="gtt:GUITHDRAFT_163312"/>
<evidence type="ECO:0000313" key="3">
    <source>
        <dbReference type="EnsemblProtists" id="EKX45137"/>
    </source>
</evidence>
<reference evidence="3" key="3">
    <citation type="submission" date="2016-03" db="UniProtKB">
        <authorList>
            <consortium name="EnsemblProtists"/>
        </authorList>
    </citation>
    <scope>IDENTIFICATION</scope>
</reference>
<dbReference type="GeneID" id="17301842"/>
<sequence length="283" mass="31573">MWDERLSGSLGEAEEGLRVWVDRDAQKEGYSNGLGEHSKRHVSMKRNLEEACSDEQQQQEGTACKARCLDVEEPTGGGKEEPCDPHDADASKNAANGIYDENDEALKGKDDEKPKDVEQRTTNTLEDLDVEAAAREVESKCGLQIAVDKTRLQVCWEINDDEEGVSDEVWWGCTVAHLMYKHEEYGPVWLLKYDEMSVKGTPFPAEERPVAFCSKNLLVDIHSGESKEGGGNIGLMLWKMENSDEVLLPILSVHDAVKVKIEGKEETRDAVITGMNLDGTYRV</sequence>
<evidence type="ECO:0000313" key="4">
    <source>
        <dbReference type="Proteomes" id="UP000011087"/>
    </source>
</evidence>
<evidence type="ECO:0000256" key="1">
    <source>
        <dbReference type="SAM" id="MobiDB-lite"/>
    </source>
</evidence>
<organism evidence="2">
    <name type="scientific">Guillardia theta (strain CCMP2712)</name>
    <name type="common">Cryptophyte</name>
    <dbReference type="NCBI Taxonomy" id="905079"/>
    <lineage>
        <taxon>Eukaryota</taxon>
        <taxon>Cryptophyceae</taxon>
        <taxon>Pyrenomonadales</taxon>
        <taxon>Geminigeraceae</taxon>
        <taxon>Guillardia</taxon>
    </lineage>
</organism>
<keyword evidence="4" id="KW-1185">Reference proteome</keyword>
<dbReference type="HOGENOM" id="CLU_985522_0_0_1"/>
<feature type="non-terminal residue" evidence="2">
    <location>
        <position position="1"/>
    </location>
</feature>